<sequence>MATHRFIKGAVEKMKYLVKGATKKLEHVVKYAVEQPDDVAESDIMEQDYTVKGSVKEPDHNVQGVMKKQGCEHADKKQVRVIEAAGKEKDDVVQGTVKVHDHATKNAAMNRGHCTEDAMKKQVHIIKDTVNKLDNAVKGVDEEQEFYAGLEDFRRKYSAEAKALRHYKRPGLLTIKEEDKTRDGEPIHNFLEIFQRNRYGEPLTTSRLDPPVLLSPISSIASTVPPEPCLFSKCCARIRKNARRNQRKVKRASKELVEKARQQVCAIRTSSLCGCHKVRAHASKASPYWASSHSYQSVKSLPIASFSSFQLPPLEF</sequence>
<reference evidence="2 3" key="1">
    <citation type="submission" date="2024-01" db="EMBL/GenBank/DDBJ databases">
        <authorList>
            <person name="Allen C."/>
            <person name="Tagirdzhanova G."/>
        </authorList>
    </citation>
    <scope>NUCLEOTIDE SEQUENCE [LARGE SCALE GENOMIC DNA]</scope>
    <source>
        <strain evidence="2 3">CBS 573.63</strain>
    </source>
</reference>
<name>A0ABP0DBS6_9PEZI</name>
<evidence type="ECO:0000313" key="3">
    <source>
        <dbReference type="Proteomes" id="UP001642501"/>
    </source>
</evidence>
<keyword evidence="3" id="KW-1185">Reference proteome</keyword>
<proteinExistence type="predicted"/>
<comment type="caution">
    <text evidence="2">The sequence shown here is derived from an EMBL/GenBank/DDBJ whole genome shotgun (WGS) entry which is preliminary data.</text>
</comment>
<accession>A0ABP0DBS6</accession>
<dbReference type="Proteomes" id="UP001642501">
    <property type="component" value="Unassembled WGS sequence"/>
</dbReference>
<evidence type="ECO:0000256" key="1">
    <source>
        <dbReference type="SAM" id="Coils"/>
    </source>
</evidence>
<gene>
    <name evidence="2" type="ORF">SEPCBS57363_001428</name>
</gene>
<protein>
    <submittedName>
        <fullName evidence="2">Uncharacterized protein</fullName>
    </submittedName>
</protein>
<dbReference type="EMBL" id="CAWUOM010000015">
    <property type="protein sequence ID" value="CAK7265138.1"/>
    <property type="molecule type" value="Genomic_DNA"/>
</dbReference>
<feature type="coiled-coil region" evidence="1">
    <location>
        <begin position="235"/>
        <end position="262"/>
    </location>
</feature>
<evidence type="ECO:0000313" key="2">
    <source>
        <dbReference type="EMBL" id="CAK7265138.1"/>
    </source>
</evidence>
<keyword evidence="1" id="KW-0175">Coiled coil</keyword>
<organism evidence="2 3">
    <name type="scientific">Sporothrix epigloea</name>
    <dbReference type="NCBI Taxonomy" id="1892477"/>
    <lineage>
        <taxon>Eukaryota</taxon>
        <taxon>Fungi</taxon>
        <taxon>Dikarya</taxon>
        <taxon>Ascomycota</taxon>
        <taxon>Pezizomycotina</taxon>
        <taxon>Sordariomycetes</taxon>
        <taxon>Sordariomycetidae</taxon>
        <taxon>Ophiostomatales</taxon>
        <taxon>Ophiostomataceae</taxon>
        <taxon>Sporothrix</taxon>
    </lineage>
</organism>